<evidence type="ECO:0000256" key="2">
    <source>
        <dbReference type="RuleBase" id="RU363034"/>
    </source>
</evidence>
<dbReference type="AlphaFoldDB" id="A0A8X6MN09"/>
<dbReference type="InterPro" id="IPR043504">
    <property type="entry name" value="Peptidase_S1_PA_chymotrypsin"/>
</dbReference>
<name>A0A8X6MN09_NEPPI</name>
<feature type="signal peptide" evidence="3">
    <location>
        <begin position="1"/>
        <end position="21"/>
    </location>
</feature>
<dbReference type="Gene3D" id="2.40.10.10">
    <property type="entry name" value="Trypsin-like serine proteases"/>
    <property type="match status" value="1"/>
</dbReference>
<dbReference type="EMBL" id="BMAW01000424">
    <property type="protein sequence ID" value="GFS68878.1"/>
    <property type="molecule type" value="Genomic_DNA"/>
</dbReference>
<keyword evidence="1" id="KW-1015">Disulfide bond</keyword>
<dbReference type="InterPro" id="IPR009003">
    <property type="entry name" value="Peptidase_S1_PA"/>
</dbReference>
<dbReference type="InterPro" id="IPR001314">
    <property type="entry name" value="Peptidase_S1A"/>
</dbReference>
<dbReference type="FunFam" id="2.40.10.10:FF:000068">
    <property type="entry name" value="transmembrane protease serine 2"/>
    <property type="match status" value="1"/>
</dbReference>
<protein>
    <submittedName>
        <fullName evidence="5">Transmembrane protease serine 2</fullName>
    </submittedName>
</protein>
<evidence type="ECO:0000256" key="3">
    <source>
        <dbReference type="SAM" id="SignalP"/>
    </source>
</evidence>
<dbReference type="InterPro" id="IPR018114">
    <property type="entry name" value="TRYPSIN_HIS"/>
</dbReference>
<dbReference type="GO" id="GO:0006508">
    <property type="term" value="P:proteolysis"/>
    <property type="evidence" value="ECO:0007669"/>
    <property type="project" value="UniProtKB-KW"/>
</dbReference>
<dbReference type="InterPro" id="IPR033116">
    <property type="entry name" value="TRYPSIN_SER"/>
</dbReference>
<dbReference type="PANTHER" id="PTHR24252">
    <property type="entry name" value="ACROSIN-RELATED"/>
    <property type="match status" value="1"/>
</dbReference>
<gene>
    <name evidence="5" type="primary">TMPRSS2</name>
    <name evidence="5" type="ORF">NPIL_634991</name>
</gene>
<proteinExistence type="predicted"/>
<dbReference type="PROSITE" id="PS00135">
    <property type="entry name" value="TRYPSIN_SER"/>
    <property type="match status" value="1"/>
</dbReference>
<dbReference type="PRINTS" id="PR00722">
    <property type="entry name" value="CHYMOTRYPSIN"/>
</dbReference>
<dbReference type="PANTHER" id="PTHR24252:SF7">
    <property type="entry name" value="HYALIN"/>
    <property type="match status" value="1"/>
</dbReference>
<dbReference type="SMART" id="SM00020">
    <property type="entry name" value="Tryp_SPc"/>
    <property type="match status" value="1"/>
</dbReference>
<feature type="domain" description="Peptidase S1" evidence="4">
    <location>
        <begin position="57"/>
        <end position="299"/>
    </location>
</feature>
<keyword evidence="2 5" id="KW-0645">Protease</keyword>
<evidence type="ECO:0000259" key="4">
    <source>
        <dbReference type="PROSITE" id="PS50240"/>
    </source>
</evidence>
<keyword evidence="5" id="KW-0472">Membrane</keyword>
<dbReference type="InterPro" id="IPR001254">
    <property type="entry name" value="Trypsin_dom"/>
</dbReference>
<dbReference type="Pfam" id="PF00089">
    <property type="entry name" value="Trypsin"/>
    <property type="match status" value="1"/>
</dbReference>
<keyword evidence="3" id="KW-0732">Signal</keyword>
<dbReference type="PROSITE" id="PS50240">
    <property type="entry name" value="TRYPSIN_DOM"/>
    <property type="match status" value="1"/>
</dbReference>
<keyword evidence="2" id="KW-0378">Hydrolase</keyword>
<dbReference type="PROSITE" id="PS00134">
    <property type="entry name" value="TRYPSIN_HIS"/>
    <property type="match status" value="1"/>
</dbReference>
<dbReference type="Proteomes" id="UP000887013">
    <property type="component" value="Unassembled WGS sequence"/>
</dbReference>
<dbReference type="SUPFAM" id="SSF50494">
    <property type="entry name" value="Trypsin-like serine proteases"/>
    <property type="match status" value="1"/>
</dbReference>
<evidence type="ECO:0000313" key="6">
    <source>
        <dbReference type="Proteomes" id="UP000887013"/>
    </source>
</evidence>
<reference evidence="5" key="1">
    <citation type="submission" date="2020-08" db="EMBL/GenBank/DDBJ databases">
        <title>Multicomponent nature underlies the extraordinary mechanical properties of spider dragline silk.</title>
        <authorList>
            <person name="Kono N."/>
            <person name="Nakamura H."/>
            <person name="Mori M."/>
            <person name="Yoshida Y."/>
            <person name="Ohtoshi R."/>
            <person name="Malay A.D."/>
            <person name="Moran D.A.P."/>
            <person name="Tomita M."/>
            <person name="Numata K."/>
            <person name="Arakawa K."/>
        </authorList>
    </citation>
    <scope>NUCLEOTIDE SEQUENCE</scope>
</reference>
<accession>A0A8X6MN09</accession>
<feature type="chain" id="PRO_5036449575" evidence="3">
    <location>
        <begin position="22"/>
        <end position="308"/>
    </location>
</feature>
<evidence type="ECO:0000313" key="5">
    <source>
        <dbReference type="EMBL" id="GFS68878.1"/>
    </source>
</evidence>
<evidence type="ECO:0000256" key="1">
    <source>
        <dbReference type="ARBA" id="ARBA00023157"/>
    </source>
</evidence>
<organism evidence="5 6">
    <name type="scientific">Nephila pilipes</name>
    <name type="common">Giant wood spider</name>
    <name type="synonym">Nephila maculata</name>
    <dbReference type="NCBI Taxonomy" id="299642"/>
    <lineage>
        <taxon>Eukaryota</taxon>
        <taxon>Metazoa</taxon>
        <taxon>Ecdysozoa</taxon>
        <taxon>Arthropoda</taxon>
        <taxon>Chelicerata</taxon>
        <taxon>Arachnida</taxon>
        <taxon>Araneae</taxon>
        <taxon>Araneomorphae</taxon>
        <taxon>Entelegynae</taxon>
        <taxon>Araneoidea</taxon>
        <taxon>Nephilidae</taxon>
        <taxon>Nephila</taxon>
    </lineage>
</organism>
<keyword evidence="5" id="KW-0812">Transmembrane</keyword>
<keyword evidence="2" id="KW-0720">Serine protease</keyword>
<dbReference type="CDD" id="cd00190">
    <property type="entry name" value="Tryp_SPc"/>
    <property type="match status" value="1"/>
</dbReference>
<dbReference type="OrthoDB" id="6428319at2759"/>
<sequence>MFKAIICIIICILCKFPPIFSTNDYEGDSERPSNHGCDVCGAPNSPPANSFQAGKKIMNGKRLNNLAKYPWIVNLIDEEDNQFVFCGGVIISPSFILTAAHCLEDVEKTKDIKCQETDALDECFVKPSRITVSVPYDRKDMVEKKVKRLIPHPNYDLVTKVHDIALIQLQDPLRCRKMVSPICLPNKRLDRVGMQLIIAGWGLYDKRRKDTKEKLHEGKVIQVNERKCRYPESRERLIICAGGMETDQASCQGDSGSAIFKKFGENFFVLGITERFTQAQFWLRRNMLHNEFDCKCLTWETLLENHLK</sequence>
<dbReference type="GO" id="GO:0004252">
    <property type="term" value="F:serine-type endopeptidase activity"/>
    <property type="evidence" value="ECO:0007669"/>
    <property type="project" value="InterPro"/>
</dbReference>
<keyword evidence="6" id="KW-1185">Reference proteome</keyword>
<comment type="caution">
    <text evidence="5">The sequence shown here is derived from an EMBL/GenBank/DDBJ whole genome shotgun (WGS) entry which is preliminary data.</text>
</comment>